<dbReference type="SUPFAM" id="SSF56784">
    <property type="entry name" value="HAD-like"/>
    <property type="match status" value="1"/>
</dbReference>
<feature type="region of interest" description="Disordered" evidence="7">
    <location>
        <begin position="79"/>
        <end position="119"/>
    </location>
</feature>
<dbReference type="EMBL" id="JAAPAO010000211">
    <property type="protein sequence ID" value="KAF4667450.1"/>
    <property type="molecule type" value="Genomic_DNA"/>
</dbReference>
<sequence length="576" mass="63568">MQVSAVSRDRPLGCTGPSSLERLKSSFVDCALDDLKIPQTISRVCNTVRLEGRHILGGDSEDEEQKVFGEEGLSSWSRPRFESRRTASTDVPSDSEASTGCPSVTGRGSRQQPKTPRQHRFDVILDLDRTLVNSFEIRKADPSESEQVIPILQEVYKDEYGLPELYLCVISDIKVLTKIRPHARAFLRELVSNTDSNVVLSIYTKGTRRYMEEITKMLDPTGELIKGRLVSRDDEPPNMTAVEKDPDFIIDAVEASSPKSRPVSLESLGSSTEGKLRRWFAVLDDSPGVWPEEFREAGNIVEAATYDFAELNYQALLSAVAAQEGLATLRNIKLSRLPKDTDDFLAWEAPEGIWSVRDGLHREYGFWPCSRSSDACSTDDSEPPTPSPIGVAPVVKKGVSFGLKEGFEDESSEEEMKPAEANSRKRRPRRRSITTSHNFMDVVDRDVLERRSRAERAAVAAGRKSGRCYTIGGFPLRFILFVVASILIIAHEFLYPPQLASRPITVSSSTVTAAAPLVEGPTTGPVVAAEYPSSETTEAAPIEMTYSAESTAAAASHLRQGSLTARPAEDIPYYMV</sequence>
<dbReference type="InterPro" id="IPR039189">
    <property type="entry name" value="Fcp1"/>
</dbReference>
<dbReference type="PROSITE" id="PS50969">
    <property type="entry name" value="FCP1"/>
    <property type="match status" value="1"/>
</dbReference>
<gene>
    <name evidence="10" type="primary">CTDP1_1</name>
    <name evidence="10" type="ORF">FOL47_003582</name>
</gene>
<dbReference type="OrthoDB" id="10249888at2759"/>
<dbReference type="Proteomes" id="UP000591131">
    <property type="component" value="Unassembled WGS sequence"/>
</dbReference>
<evidence type="ECO:0000256" key="6">
    <source>
        <dbReference type="ARBA" id="ARBA00048336"/>
    </source>
</evidence>
<dbReference type="SMART" id="SM00577">
    <property type="entry name" value="CPDc"/>
    <property type="match status" value="1"/>
</dbReference>
<dbReference type="GO" id="GO:0005634">
    <property type="term" value="C:nucleus"/>
    <property type="evidence" value="ECO:0007669"/>
    <property type="project" value="UniProtKB-SubCell"/>
</dbReference>
<evidence type="ECO:0000256" key="3">
    <source>
        <dbReference type="ARBA" id="ARBA00022801"/>
    </source>
</evidence>
<evidence type="ECO:0000256" key="2">
    <source>
        <dbReference type="ARBA" id="ARBA00013081"/>
    </source>
</evidence>
<evidence type="ECO:0000256" key="1">
    <source>
        <dbReference type="ARBA" id="ARBA00004123"/>
    </source>
</evidence>
<proteinExistence type="predicted"/>
<feature type="domain" description="FCP1 homology" evidence="9">
    <location>
        <begin position="116"/>
        <end position="326"/>
    </location>
</feature>
<keyword evidence="8" id="KW-0812">Transmembrane</keyword>
<reference evidence="10 11" key="1">
    <citation type="submission" date="2020-04" db="EMBL/GenBank/DDBJ databases">
        <title>Perkinsus chesapeaki whole genome sequence.</title>
        <authorList>
            <person name="Bogema D.R."/>
        </authorList>
    </citation>
    <scope>NUCLEOTIDE SEQUENCE [LARGE SCALE GENOMIC DNA]</scope>
    <source>
        <strain evidence="10">ATCC PRA-425</strain>
    </source>
</reference>
<dbReference type="InterPro" id="IPR023214">
    <property type="entry name" value="HAD_sf"/>
</dbReference>
<dbReference type="InterPro" id="IPR004274">
    <property type="entry name" value="FCP1_dom"/>
</dbReference>
<evidence type="ECO:0000256" key="8">
    <source>
        <dbReference type="SAM" id="Phobius"/>
    </source>
</evidence>
<keyword evidence="8" id="KW-0472">Membrane</keyword>
<evidence type="ECO:0000256" key="7">
    <source>
        <dbReference type="SAM" id="MobiDB-lite"/>
    </source>
</evidence>
<dbReference type="PANTHER" id="PTHR23081:SF36">
    <property type="entry name" value="RNA POLYMERASE II SUBUNIT A C-TERMINAL DOMAIN PHOSPHATASE"/>
    <property type="match status" value="1"/>
</dbReference>
<feature type="transmembrane region" description="Helical" evidence="8">
    <location>
        <begin position="474"/>
        <end position="495"/>
    </location>
</feature>
<comment type="caution">
    <text evidence="10">The sequence shown here is derived from an EMBL/GenBank/DDBJ whole genome shotgun (WGS) entry which is preliminary data.</text>
</comment>
<dbReference type="Pfam" id="PF03031">
    <property type="entry name" value="NIF"/>
    <property type="match status" value="1"/>
</dbReference>
<comment type="subcellular location">
    <subcellularLocation>
        <location evidence="1">Nucleus</location>
    </subcellularLocation>
</comment>
<accession>A0A7J6M8G0</accession>
<feature type="region of interest" description="Disordered" evidence="7">
    <location>
        <begin position="407"/>
        <end position="433"/>
    </location>
</feature>
<comment type="catalytic activity">
    <reaction evidence="6">
        <text>O-phospho-L-threonyl-[protein] + H2O = L-threonyl-[protein] + phosphate</text>
        <dbReference type="Rhea" id="RHEA:47004"/>
        <dbReference type="Rhea" id="RHEA-COMP:11060"/>
        <dbReference type="Rhea" id="RHEA-COMP:11605"/>
        <dbReference type="ChEBI" id="CHEBI:15377"/>
        <dbReference type="ChEBI" id="CHEBI:30013"/>
        <dbReference type="ChEBI" id="CHEBI:43474"/>
        <dbReference type="ChEBI" id="CHEBI:61977"/>
        <dbReference type="EC" id="3.1.3.16"/>
    </reaction>
</comment>
<keyword evidence="4" id="KW-0539">Nucleus</keyword>
<dbReference type="PANTHER" id="PTHR23081">
    <property type="entry name" value="RNA POLYMERASE II CTD PHOSPHATASE"/>
    <property type="match status" value="1"/>
</dbReference>
<keyword evidence="8" id="KW-1133">Transmembrane helix</keyword>
<evidence type="ECO:0000256" key="5">
    <source>
        <dbReference type="ARBA" id="ARBA00047761"/>
    </source>
</evidence>
<keyword evidence="11" id="KW-1185">Reference proteome</keyword>
<comment type="catalytic activity">
    <reaction evidence="5">
        <text>O-phospho-L-seryl-[protein] + H2O = L-seryl-[protein] + phosphate</text>
        <dbReference type="Rhea" id="RHEA:20629"/>
        <dbReference type="Rhea" id="RHEA-COMP:9863"/>
        <dbReference type="Rhea" id="RHEA-COMP:11604"/>
        <dbReference type="ChEBI" id="CHEBI:15377"/>
        <dbReference type="ChEBI" id="CHEBI:29999"/>
        <dbReference type="ChEBI" id="CHEBI:43474"/>
        <dbReference type="ChEBI" id="CHEBI:83421"/>
        <dbReference type="EC" id="3.1.3.16"/>
    </reaction>
</comment>
<dbReference type="GO" id="GO:0008420">
    <property type="term" value="F:RNA polymerase II CTD heptapeptide repeat phosphatase activity"/>
    <property type="evidence" value="ECO:0007669"/>
    <property type="project" value="InterPro"/>
</dbReference>
<keyword evidence="3" id="KW-0378">Hydrolase</keyword>
<evidence type="ECO:0000259" key="9">
    <source>
        <dbReference type="PROSITE" id="PS50969"/>
    </source>
</evidence>
<organism evidence="10 11">
    <name type="scientific">Perkinsus chesapeaki</name>
    <name type="common">Clam parasite</name>
    <name type="synonym">Perkinsus andrewsi</name>
    <dbReference type="NCBI Taxonomy" id="330153"/>
    <lineage>
        <taxon>Eukaryota</taxon>
        <taxon>Sar</taxon>
        <taxon>Alveolata</taxon>
        <taxon>Perkinsozoa</taxon>
        <taxon>Perkinsea</taxon>
        <taxon>Perkinsida</taxon>
        <taxon>Perkinsidae</taxon>
        <taxon>Perkinsus</taxon>
    </lineage>
</organism>
<name>A0A7J6M8G0_PERCH</name>
<dbReference type="AlphaFoldDB" id="A0A7J6M8G0"/>
<evidence type="ECO:0000313" key="10">
    <source>
        <dbReference type="EMBL" id="KAF4667450.1"/>
    </source>
</evidence>
<feature type="compositionally biased region" description="Polar residues" evidence="7">
    <location>
        <begin position="88"/>
        <end position="115"/>
    </location>
</feature>
<protein>
    <recommendedName>
        <fullName evidence="2">protein-serine/threonine phosphatase</fullName>
        <ecNumber evidence="2">3.1.3.16</ecNumber>
    </recommendedName>
</protein>
<dbReference type="EC" id="3.1.3.16" evidence="2"/>
<dbReference type="InterPro" id="IPR036412">
    <property type="entry name" value="HAD-like_sf"/>
</dbReference>
<evidence type="ECO:0000313" key="11">
    <source>
        <dbReference type="Proteomes" id="UP000591131"/>
    </source>
</evidence>
<dbReference type="Gene3D" id="3.40.50.1000">
    <property type="entry name" value="HAD superfamily/HAD-like"/>
    <property type="match status" value="1"/>
</dbReference>
<evidence type="ECO:0000256" key="4">
    <source>
        <dbReference type="ARBA" id="ARBA00023242"/>
    </source>
</evidence>